<evidence type="ECO:0008006" key="4">
    <source>
        <dbReference type="Google" id="ProtNLM"/>
    </source>
</evidence>
<sequence length="537" mass="60119">MMEDFKAQNEGDNTQAEIEGATGPEPNGGPETETGYEFVHKQLKNVGKKARYRGGFKLHEGSQKYRRMSWAVADYGLRHGINLLRKTGGTTSHLMMPLPAGEFLSIADTLAYKHNKNLPSVSLIDTSKTAQFLTCYANERYGEGSKFWMLTLPAGNGRCGLNELHDAVGEAFKQLKILTEVLSDAEHGWIDILYAQLETPYREGDRTFYPHFHIILETSSEDQIAKEINELLVGYAAGLSLMWSSVSLKPVSKEKFSAVAYYCTKPSQTAFQLAEADHPAEFEEYISRVSKRRMTRSMGGFQRYKSTADRNGQKPGRVYGKGDVSTLKLVDKETRRQDGPKNLPDNSNGATEVEGTDALGGLGAEERICDQHDESHERVEEANVFCGVSTPAPAPGDRLISYSVVKNFRPSEFRKRNRCSGQFNYDEANGEALTAWENNTGQEYSLKKFLEPFAEELARTLEGGNVPYYTITLSLGIKEALAEIMAERKPKDPEFRDPKSEPQNIVESYSVLSRLWEKAKVAVMKIHRSLFGADQRL</sequence>
<dbReference type="EMBL" id="CP033219">
    <property type="protein sequence ID" value="AZV76954.1"/>
    <property type="molecule type" value="Genomic_DNA"/>
</dbReference>
<name>A0A3T0MYW3_9RHOB</name>
<reference evidence="2 3" key="1">
    <citation type="submission" date="2018-10" db="EMBL/GenBank/DDBJ databases">
        <title>Parasedimentitalea marina sp. nov., a psychrophilic bacterium isolated from deep seawater of the New Britain Trench.</title>
        <authorList>
            <person name="Cao J."/>
        </authorList>
    </citation>
    <scope>NUCLEOTIDE SEQUENCE [LARGE SCALE GENOMIC DNA]</scope>
    <source>
        <strain evidence="2 3">W43</strain>
    </source>
</reference>
<evidence type="ECO:0000256" key="1">
    <source>
        <dbReference type="SAM" id="MobiDB-lite"/>
    </source>
</evidence>
<evidence type="ECO:0000313" key="3">
    <source>
        <dbReference type="Proteomes" id="UP000283063"/>
    </source>
</evidence>
<feature type="region of interest" description="Disordered" evidence="1">
    <location>
        <begin position="1"/>
        <end position="34"/>
    </location>
</feature>
<proteinExistence type="predicted"/>
<dbReference type="RefSeq" id="WP_127747492.1">
    <property type="nucleotide sequence ID" value="NZ_CP033219.1"/>
</dbReference>
<gene>
    <name evidence="2" type="ORF">EBB79_02950</name>
</gene>
<protein>
    <recommendedName>
        <fullName evidence="4">Replication protein</fullName>
    </recommendedName>
</protein>
<dbReference type="KEGG" id="sedi:EBB79_02950"/>
<dbReference type="OrthoDB" id="7795733at2"/>
<feature type="region of interest" description="Disordered" evidence="1">
    <location>
        <begin position="303"/>
        <end position="361"/>
    </location>
</feature>
<dbReference type="AlphaFoldDB" id="A0A3T0MYW3"/>
<feature type="compositionally biased region" description="Basic and acidic residues" evidence="1">
    <location>
        <begin position="329"/>
        <end position="339"/>
    </location>
</feature>
<dbReference type="Proteomes" id="UP000283063">
    <property type="component" value="Chromosome"/>
</dbReference>
<evidence type="ECO:0000313" key="2">
    <source>
        <dbReference type="EMBL" id="AZV76954.1"/>
    </source>
</evidence>
<organism evidence="2 3">
    <name type="scientific">Parasedimentitalea marina</name>
    <dbReference type="NCBI Taxonomy" id="2483033"/>
    <lineage>
        <taxon>Bacteria</taxon>
        <taxon>Pseudomonadati</taxon>
        <taxon>Pseudomonadota</taxon>
        <taxon>Alphaproteobacteria</taxon>
        <taxon>Rhodobacterales</taxon>
        <taxon>Paracoccaceae</taxon>
        <taxon>Parasedimentitalea</taxon>
    </lineage>
</organism>
<keyword evidence="3" id="KW-1185">Reference proteome</keyword>
<accession>A0A3T0MYW3</accession>